<accession>A0A9W7SIC3</accession>
<reference evidence="1 2" key="2">
    <citation type="journal article" date="2021" name="Curr. Genet.">
        <title>Genetic response to nitrogen starvation in the aggressive Eucalyptus foliar pathogen Teratosphaeria destructans.</title>
        <authorList>
            <person name="Havenga M."/>
            <person name="Wingfield B.D."/>
            <person name="Wingfield M.J."/>
            <person name="Dreyer L.L."/>
            <person name="Roets F."/>
            <person name="Aylward J."/>
        </authorList>
    </citation>
    <scope>NUCLEOTIDE SEQUENCE [LARGE SCALE GENOMIC DNA]</scope>
    <source>
        <strain evidence="1">CMW44962</strain>
    </source>
</reference>
<dbReference type="EMBL" id="RIBY02002533">
    <property type="protein sequence ID" value="KAH9810099.1"/>
    <property type="molecule type" value="Genomic_DNA"/>
</dbReference>
<dbReference type="AlphaFoldDB" id="A0A9W7SIC3"/>
<dbReference type="Proteomes" id="UP001138500">
    <property type="component" value="Unassembled WGS sequence"/>
</dbReference>
<organism evidence="1 2">
    <name type="scientific">Teratosphaeria destructans</name>
    <dbReference type="NCBI Taxonomy" id="418781"/>
    <lineage>
        <taxon>Eukaryota</taxon>
        <taxon>Fungi</taxon>
        <taxon>Dikarya</taxon>
        <taxon>Ascomycota</taxon>
        <taxon>Pezizomycotina</taxon>
        <taxon>Dothideomycetes</taxon>
        <taxon>Dothideomycetidae</taxon>
        <taxon>Mycosphaerellales</taxon>
        <taxon>Teratosphaeriaceae</taxon>
        <taxon>Teratosphaeria</taxon>
    </lineage>
</organism>
<proteinExistence type="predicted"/>
<keyword evidence="2" id="KW-1185">Reference proteome</keyword>
<gene>
    <name evidence="1" type="ORF">Tdes44962_MAKER01072</name>
</gene>
<comment type="caution">
    <text evidence="1">The sequence shown here is derived from an EMBL/GenBank/DDBJ whole genome shotgun (WGS) entry which is preliminary data.</text>
</comment>
<evidence type="ECO:0000313" key="2">
    <source>
        <dbReference type="Proteomes" id="UP001138500"/>
    </source>
</evidence>
<sequence length="215" mass="24412">MPGLSLLCTCQQINMEAHSSLYERDACFSSQSDLFTWIQQSRQSDLRKVKRLTLTLTDIDLSSLRQKSRSQRPLSAYSAAWSLYVEELERLREALEALPMVTELAVLPPSGSQSKLLRGLYLAFLGLIARDCPGLRQLSIDDDEEIVRIVPELKSIPHVVFLRGSFLSVGPGVIPDEPEDEESNKSIHRGFRSQCRKRNRQLRDGIVKRIKLEVC</sequence>
<dbReference type="OrthoDB" id="4413570at2759"/>
<evidence type="ECO:0000313" key="1">
    <source>
        <dbReference type="EMBL" id="KAH9810099.1"/>
    </source>
</evidence>
<protein>
    <submittedName>
        <fullName evidence="1">Uncharacterized protein</fullName>
    </submittedName>
</protein>
<reference evidence="1 2" key="1">
    <citation type="journal article" date="2018" name="IMA Fungus">
        <title>IMA Genome-F 10: Nine draft genome sequences of Claviceps purpurea s.lat., including C. arundinis, C. humidiphila, and C. cf. spartinae, pseudomolecules for the pitch canker pathogen Fusarium circinatum, draft genome of Davidsoniella eucalypti, Grosmannia galeiformis, Quambalaria eucalypti, and Teratosphaeria destructans.</title>
        <authorList>
            <person name="Wingfield B.D."/>
            <person name="Liu M."/>
            <person name="Nguyen H.D."/>
            <person name="Lane F.A."/>
            <person name="Morgan S.W."/>
            <person name="De Vos L."/>
            <person name="Wilken P.M."/>
            <person name="Duong T.A."/>
            <person name="Aylward J."/>
            <person name="Coetzee M.P."/>
            <person name="Dadej K."/>
            <person name="De Beer Z.W."/>
            <person name="Findlay W."/>
            <person name="Havenga M."/>
            <person name="Kolarik M."/>
            <person name="Menzies J.G."/>
            <person name="Naidoo K."/>
            <person name="Pochopski O."/>
            <person name="Shoukouhi P."/>
            <person name="Santana Q.C."/>
            <person name="Seifert K.A."/>
            <person name="Soal N."/>
            <person name="Steenkamp E.T."/>
            <person name="Tatham C.T."/>
            <person name="van der Nest M.A."/>
            <person name="Wingfield M.J."/>
        </authorList>
    </citation>
    <scope>NUCLEOTIDE SEQUENCE [LARGE SCALE GENOMIC DNA]</scope>
    <source>
        <strain evidence="1">CMW44962</strain>
    </source>
</reference>
<name>A0A9W7SIC3_9PEZI</name>